<dbReference type="AlphaFoldDB" id="A0A5J4VE14"/>
<evidence type="ECO:0000313" key="2">
    <source>
        <dbReference type="EMBL" id="KAA6380713.1"/>
    </source>
</evidence>
<dbReference type="InterPro" id="IPR043502">
    <property type="entry name" value="DNA/RNA_pol_sf"/>
</dbReference>
<dbReference type="PANTHER" id="PTHR33050:SF7">
    <property type="entry name" value="RIBONUCLEASE H"/>
    <property type="match status" value="1"/>
</dbReference>
<dbReference type="InterPro" id="IPR000477">
    <property type="entry name" value="RT_dom"/>
</dbReference>
<evidence type="ECO:0000259" key="1">
    <source>
        <dbReference type="PROSITE" id="PS50878"/>
    </source>
</evidence>
<accession>A0A5J4VE14</accession>
<sequence>MVLQQLGVVQSPWTIVKLDELSGSACEGSRTVKQKTEIETTHQQKAQNSPSNINNSTKLKERQHKVFMHPERHFQQLEMQDGQHLLQIAQFWAMQGLKVQKQQIFRQHLLHNSREILFVNLKWKRREKEHLSEIKPQAQIILLSPTRTGTKPSSADSQVRAPRRFQLIGVQIGTKKEIHTLKIFPRTPMEEILQPQPNTGIWGKTIRYLETWKLVKGVEFIQKGFFLLFKNEDSEMRLQEKLRTCPFSGSREEEMAYTEKLENELRECIIEQIHVAQTKSFNPTFIIPKPHQKWRKILDVSALNKAIQTIRFKMNRTDLVRDLVRKGDWATSLDIKSAFHHLIVYQPHRPYLAFVAMGKVYQYRAMPFGTQHSPIFFAQALAMVLTKIRRESDIRILNCVDDLLLFHQNKEKLRKQILIIMEILEPFGWTIAQEKCEIEPKQQINFLKWTWDLERMYIKMTDLRKQELRYQLRRVISLTERQVSIKIKHLVSIIGKLNFLRVQVREASLYLKLMDSAKIRALKNKEWKENMILPKEILQELYWWQGMIASNKEMTLEVRIPEAVMVSDASPKGWRENPELQTRDTLVQHGELSKVQKRWISNKKEMEAIFLGLFRYRQVFKELQMKAIPIRKDSSTADQDFAKQKAGQTPVADVKQIVKLCQQLRIQIQIQHIPGISNKITDTLSKLSTQGDYSLKKEIFIDLCQAWEIIPTLDLFATAENKLVDRFVAIGEEEEGAEWFNAYSRPWKEEIFWIHSPIPMIGKALIAQEKFKQKSIMIEPWWPGQIWFMSLLTDSSRYLILGEISLILNPGKDMMKKKDMLSPGYIAALFMDQESIKEENYQQSFQTIQIQVKNLKKQQQKDRNSTFRRNTCRQWEYLMIGGKKRAMQSRTQ</sequence>
<dbReference type="PROSITE" id="PS50878">
    <property type="entry name" value="RT_POL"/>
    <property type="match status" value="1"/>
</dbReference>
<dbReference type="PANTHER" id="PTHR33050">
    <property type="entry name" value="REVERSE TRANSCRIPTASE DOMAIN-CONTAINING PROTEIN"/>
    <property type="match status" value="1"/>
</dbReference>
<dbReference type="Gene3D" id="3.10.10.10">
    <property type="entry name" value="HIV Type 1 Reverse Transcriptase, subunit A, domain 1"/>
    <property type="match status" value="1"/>
</dbReference>
<dbReference type="Gene3D" id="3.30.70.270">
    <property type="match status" value="1"/>
</dbReference>
<proteinExistence type="predicted"/>
<feature type="domain" description="Reverse transcriptase" evidence="1">
    <location>
        <begin position="268"/>
        <end position="451"/>
    </location>
</feature>
<dbReference type="OrthoDB" id="3250101at2759"/>
<reference evidence="2 3" key="1">
    <citation type="submission" date="2019-03" db="EMBL/GenBank/DDBJ databases">
        <title>Single cell metagenomics reveals metabolic interactions within the superorganism composed of flagellate Streblomastix strix and complex community of Bacteroidetes bacteria on its surface.</title>
        <authorList>
            <person name="Treitli S.C."/>
            <person name="Kolisko M."/>
            <person name="Husnik F."/>
            <person name="Keeling P."/>
            <person name="Hampl V."/>
        </authorList>
    </citation>
    <scope>NUCLEOTIDE SEQUENCE [LARGE SCALE GENOMIC DNA]</scope>
    <source>
        <strain evidence="2">ST1C</strain>
    </source>
</reference>
<comment type="caution">
    <text evidence="2">The sequence shown here is derived from an EMBL/GenBank/DDBJ whole genome shotgun (WGS) entry which is preliminary data.</text>
</comment>
<dbReference type="InterPro" id="IPR052055">
    <property type="entry name" value="Hepadnavirus_pol/RT"/>
</dbReference>
<name>A0A5J4VE14_9EUKA</name>
<dbReference type="Pfam" id="PF00078">
    <property type="entry name" value="RVT_1"/>
    <property type="match status" value="1"/>
</dbReference>
<organism evidence="2 3">
    <name type="scientific">Streblomastix strix</name>
    <dbReference type="NCBI Taxonomy" id="222440"/>
    <lineage>
        <taxon>Eukaryota</taxon>
        <taxon>Metamonada</taxon>
        <taxon>Preaxostyla</taxon>
        <taxon>Oxymonadida</taxon>
        <taxon>Streblomastigidae</taxon>
        <taxon>Streblomastix</taxon>
    </lineage>
</organism>
<evidence type="ECO:0000313" key="3">
    <source>
        <dbReference type="Proteomes" id="UP000324800"/>
    </source>
</evidence>
<protein>
    <submittedName>
        <fullName evidence="2">Putative Transposon Ty3-I Gag-Pol polyprotein</fullName>
    </submittedName>
</protein>
<dbReference type="Proteomes" id="UP000324800">
    <property type="component" value="Unassembled WGS sequence"/>
</dbReference>
<gene>
    <name evidence="2" type="ORF">EZS28_023761</name>
</gene>
<dbReference type="InterPro" id="IPR043128">
    <property type="entry name" value="Rev_trsase/Diguanyl_cyclase"/>
</dbReference>
<dbReference type="SUPFAM" id="SSF56672">
    <property type="entry name" value="DNA/RNA polymerases"/>
    <property type="match status" value="1"/>
</dbReference>
<dbReference type="EMBL" id="SNRW01007747">
    <property type="protein sequence ID" value="KAA6380713.1"/>
    <property type="molecule type" value="Genomic_DNA"/>
</dbReference>